<evidence type="ECO:0000313" key="2">
    <source>
        <dbReference type="EMBL" id="CAA9210813.1"/>
    </source>
</evidence>
<gene>
    <name evidence="2" type="ORF">AVDCRST_MAG27-1191</name>
</gene>
<dbReference type="AlphaFoldDB" id="A0A6J4H409"/>
<protein>
    <submittedName>
        <fullName evidence="2">ABC transporter, permease protein 1 (Cluster 5, nickel/peptides/opines)</fullName>
    </submittedName>
</protein>
<sequence length="315" mass="31900">AGLAPAAHRSDRADAAHPLGADLRAAAAHAGRPGADPCGRGARRPAGAGADQGRAPPRPAAAGAVPALGRPRGAGRFRLLLAHPRAGGGAHPREAAGDLPARGDGLRHRAADRHPGRYRLGRAAGPADGLAGQRRRALRHLDAEFLAWHHDDPALLGAARLAAALRLRAAQRGPGAEPGDDHHAGLRARLRHRRGADAAHAGGDAGGAGPGLCADGPRQGPRRAGGGGAACAAQRADPGGDARDDRVRAAAGGRGADGADLHHPRLRQADRRCGVQPGLPRGAGSRHGDRADLRRALARRRSPVHGGQPAAAGRM</sequence>
<feature type="compositionally biased region" description="Low complexity" evidence="1">
    <location>
        <begin position="16"/>
        <end position="69"/>
    </location>
</feature>
<name>A0A6J4H409_9PROT</name>
<feature type="compositionally biased region" description="Basic and acidic residues" evidence="1">
    <location>
        <begin position="238"/>
        <end position="248"/>
    </location>
</feature>
<accession>A0A6J4H409</accession>
<evidence type="ECO:0000256" key="1">
    <source>
        <dbReference type="SAM" id="MobiDB-lite"/>
    </source>
</evidence>
<organism evidence="2">
    <name type="scientific">uncultured Craurococcus sp</name>
    <dbReference type="NCBI Taxonomy" id="1135998"/>
    <lineage>
        <taxon>Bacteria</taxon>
        <taxon>Pseudomonadati</taxon>
        <taxon>Pseudomonadota</taxon>
        <taxon>Alphaproteobacteria</taxon>
        <taxon>Acetobacterales</taxon>
        <taxon>Acetobacteraceae</taxon>
        <taxon>Craurococcus</taxon>
        <taxon>environmental samples</taxon>
    </lineage>
</organism>
<feature type="non-terminal residue" evidence="2">
    <location>
        <position position="1"/>
    </location>
</feature>
<feature type="region of interest" description="Disordered" evidence="1">
    <location>
        <begin position="272"/>
        <end position="291"/>
    </location>
</feature>
<feature type="region of interest" description="Disordered" evidence="1">
    <location>
        <begin position="1"/>
        <end position="69"/>
    </location>
</feature>
<reference evidence="2" key="1">
    <citation type="submission" date="2020-02" db="EMBL/GenBank/DDBJ databases">
        <authorList>
            <person name="Meier V. D."/>
        </authorList>
    </citation>
    <scope>NUCLEOTIDE SEQUENCE</scope>
    <source>
        <strain evidence="2">AVDCRST_MAG27</strain>
    </source>
</reference>
<dbReference type="EMBL" id="CADCTD010000001">
    <property type="protein sequence ID" value="CAA9210813.1"/>
    <property type="molecule type" value="Genomic_DNA"/>
</dbReference>
<feature type="region of interest" description="Disordered" evidence="1">
    <location>
        <begin position="192"/>
        <end position="265"/>
    </location>
</feature>
<proteinExistence type="predicted"/>
<feature type="non-terminal residue" evidence="2">
    <location>
        <position position="315"/>
    </location>
</feature>